<dbReference type="PANTHER" id="PTHR34835">
    <property type="entry name" value="OS07G0283600 PROTEIN-RELATED"/>
    <property type="match status" value="1"/>
</dbReference>
<dbReference type="InterPro" id="IPR038765">
    <property type="entry name" value="Papain-like_cys_pep_sf"/>
</dbReference>
<dbReference type="HOGENOM" id="CLU_526156_0_0_1"/>
<dbReference type="EnsemblPlants" id="LPERR03G24340.1">
    <property type="protein sequence ID" value="LPERR03G24340.1"/>
    <property type="gene ID" value="LPERR03G24340"/>
</dbReference>
<keyword evidence="3" id="KW-1185">Reference proteome</keyword>
<dbReference type="Gramene" id="LPERR03G24340.4">
    <property type="protein sequence ID" value="LPERR03G24340.4"/>
    <property type="gene ID" value="LPERR03G24340"/>
</dbReference>
<protein>
    <recommendedName>
        <fullName evidence="4">Ubiquitin-like protease family profile domain-containing protein</fullName>
    </recommendedName>
</protein>
<evidence type="ECO:0008006" key="4">
    <source>
        <dbReference type="Google" id="ProtNLM"/>
    </source>
</evidence>
<dbReference type="CDD" id="cd14270">
    <property type="entry name" value="UBA"/>
    <property type="match status" value="1"/>
</dbReference>
<feature type="compositionally biased region" description="Basic residues" evidence="1">
    <location>
        <begin position="25"/>
        <end position="36"/>
    </location>
</feature>
<proteinExistence type="predicted"/>
<organism evidence="2 3">
    <name type="scientific">Leersia perrieri</name>
    <dbReference type="NCBI Taxonomy" id="77586"/>
    <lineage>
        <taxon>Eukaryota</taxon>
        <taxon>Viridiplantae</taxon>
        <taxon>Streptophyta</taxon>
        <taxon>Embryophyta</taxon>
        <taxon>Tracheophyta</taxon>
        <taxon>Spermatophyta</taxon>
        <taxon>Magnoliopsida</taxon>
        <taxon>Liliopsida</taxon>
        <taxon>Poales</taxon>
        <taxon>Poaceae</taxon>
        <taxon>BOP clade</taxon>
        <taxon>Oryzoideae</taxon>
        <taxon>Oryzeae</taxon>
        <taxon>Oryzinae</taxon>
        <taxon>Leersia</taxon>
    </lineage>
</organism>
<dbReference type="EnsemblPlants" id="LPERR03G24340.4">
    <property type="protein sequence ID" value="LPERR03G24340.4"/>
    <property type="gene ID" value="LPERR03G24340"/>
</dbReference>
<evidence type="ECO:0000256" key="1">
    <source>
        <dbReference type="SAM" id="MobiDB-lite"/>
    </source>
</evidence>
<evidence type="ECO:0000313" key="3">
    <source>
        <dbReference type="Proteomes" id="UP000032180"/>
    </source>
</evidence>
<feature type="region of interest" description="Disordered" evidence="1">
    <location>
        <begin position="382"/>
        <end position="418"/>
    </location>
</feature>
<reference evidence="2 3" key="2">
    <citation type="submission" date="2013-12" db="EMBL/GenBank/DDBJ databases">
        <authorList>
            <person name="Yu Y."/>
            <person name="Lee S."/>
            <person name="de Baynast K."/>
            <person name="Wissotski M."/>
            <person name="Liu L."/>
            <person name="Talag J."/>
            <person name="Goicoechea J."/>
            <person name="Angelova A."/>
            <person name="Jetty R."/>
            <person name="Kudrna D."/>
            <person name="Golser W."/>
            <person name="Rivera L."/>
            <person name="Zhang J."/>
            <person name="Wing R."/>
        </authorList>
    </citation>
    <scope>NUCLEOTIDE SEQUENCE</scope>
</reference>
<dbReference type="EnsemblPlants" id="LPERR03G24340.2">
    <property type="protein sequence ID" value="LPERR03G24340.2"/>
    <property type="gene ID" value="LPERR03G24340"/>
</dbReference>
<feature type="region of interest" description="Disordered" evidence="1">
    <location>
        <begin position="1"/>
        <end position="36"/>
    </location>
</feature>
<dbReference type="PANTHER" id="PTHR34835:SF85">
    <property type="entry name" value="AMINOTRANSFERASE-LIKE PLANT MOBILE DOMAIN-CONTAINING PROTEIN"/>
    <property type="match status" value="1"/>
</dbReference>
<sequence>MPDDDFMPTASEARKETSRAQSVRPQKKPPQKKVAVKHKINTDTNIGCSKRANVVNVRCEPATILKLVGGHGSRELCEYLMDRLDPQTMVLDLGGLGKLPVTSHAVHCVLNLQNGQVDPPLPSEAADLDSVRNIVGSYDKGRIKPTHILSWIEKGGTDDFTMRCILMIIFAKLLAPDSSNNISKQDVTFANMPLNDYKQMDLCKLVVDYVRISAQSWRTGKKSTIQGCTIFPVVYFLDNLQWDGMITRTAIPCAQFFDSKLVNELENMARMKSNDGTTTYDKLHLRKFENTCYCVSEGKKAASASKNTKNVFPSLRRELAPVVEQLVGIRKEQALAALEKYNKDVEGAMERHHKEMIAAKDMLVEQISLLCKPNDTRFAYSRKAKKRRVEPDQEEPAVTAQPDGSVDQLPRDTPAPNGDDIERFLDVMDVIYKGKFTKVRNWKRCIEKVPHLTQNGDSGFLAMKYMQFWDGNKLAKDVNPLEVGRYRQEQLYYILFHPMNSAPLPSVLDVFRPNLVKA</sequence>
<reference evidence="2 3" key="1">
    <citation type="submission" date="2012-08" db="EMBL/GenBank/DDBJ databases">
        <title>Oryza genome evolution.</title>
        <authorList>
            <person name="Wing R.A."/>
        </authorList>
    </citation>
    <scope>NUCLEOTIDE SEQUENCE</scope>
</reference>
<reference evidence="2" key="3">
    <citation type="submission" date="2015-04" db="UniProtKB">
        <authorList>
            <consortium name="EnsemblPlants"/>
        </authorList>
    </citation>
    <scope>IDENTIFICATION</scope>
</reference>
<dbReference type="EnsemblPlants" id="LPERR03G24340.3">
    <property type="protein sequence ID" value="LPERR03G24340.3"/>
    <property type="gene ID" value="LPERR03G24340"/>
</dbReference>
<dbReference type="Proteomes" id="UP000032180">
    <property type="component" value="Chromosome 3"/>
</dbReference>
<name>A0A0D9VXD4_9ORYZ</name>
<accession>A0A0D9VXD4</accession>
<dbReference type="Gramene" id="LPERR03G24340.3">
    <property type="protein sequence ID" value="LPERR03G24340.3"/>
    <property type="gene ID" value="LPERR03G24340"/>
</dbReference>
<evidence type="ECO:0000313" key="2">
    <source>
        <dbReference type="EnsemblPlants" id="LPERR03G24340.1"/>
    </source>
</evidence>
<dbReference type="Gramene" id="LPERR03G24340.2">
    <property type="protein sequence ID" value="LPERR03G24340.2"/>
    <property type="gene ID" value="LPERR03G24340"/>
</dbReference>
<dbReference type="SUPFAM" id="SSF54001">
    <property type="entry name" value="Cysteine proteinases"/>
    <property type="match status" value="1"/>
</dbReference>
<dbReference type="Gramene" id="LPERR03G24340.1">
    <property type="protein sequence ID" value="LPERR03G24340.1"/>
    <property type="gene ID" value="LPERR03G24340"/>
</dbReference>
<dbReference type="AlphaFoldDB" id="A0A0D9VXD4"/>